<accession>A0ABD3VMB3</accession>
<dbReference type="Proteomes" id="UP001634394">
    <property type="component" value="Unassembled WGS sequence"/>
</dbReference>
<evidence type="ECO:0000313" key="2">
    <source>
        <dbReference type="EMBL" id="KAL3862727.1"/>
    </source>
</evidence>
<sequence>MSKINISFQRTCKVMSSREMQISIKKKNITNSNKKLLISKGRTWFRILFSAFIFLLLFSDWLFHYISWIIKGLVPILFCSVSLFLLLFSVRKPKWREPFFFFCTWILGIATVLQWDLMAPFADLHRMINASGGLGSYYRAPWNVILHSFSAFLTTIVMIASMVILMKKLIVNVMANDKMEEPLMTTLDDFEAPSHI</sequence>
<feature type="transmembrane region" description="Helical" evidence="1">
    <location>
        <begin position="99"/>
        <end position="122"/>
    </location>
</feature>
<feature type="transmembrane region" description="Helical" evidence="1">
    <location>
        <begin position="68"/>
        <end position="87"/>
    </location>
</feature>
<keyword evidence="1" id="KW-1133">Transmembrane helix</keyword>
<comment type="caution">
    <text evidence="2">The sequence shown here is derived from an EMBL/GenBank/DDBJ whole genome shotgun (WGS) entry which is preliminary data.</text>
</comment>
<name>A0ABD3VMB3_SINWO</name>
<proteinExistence type="predicted"/>
<dbReference type="EMBL" id="JBJQND010000011">
    <property type="protein sequence ID" value="KAL3862727.1"/>
    <property type="molecule type" value="Genomic_DNA"/>
</dbReference>
<keyword evidence="1" id="KW-0812">Transmembrane</keyword>
<dbReference type="AlphaFoldDB" id="A0ABD3VMB3"/>
<evidence type="ECO:0000313" key="3">
    <source>
        <dbReference type="Proteomes" id="UP001634394"/>
    </source>
</evidence>
<gene>
    <name evidence="2" type="ORF">ACJMK2_008680</name>
</gene>
<keyword evidence="1" id="KW-0472">Membrane</keyword>
<reference evidence="2 3" key="1">
    <citation type="submission" date="2024-11" db="EMBL/GenBank/DDBJ databases">
        <title>Chromosome-level genome assembly of the freshwater bivalve Anodonta woodiana.</title>
        <authorList>
            <person name="Chen X."/>
        </authorList>
    </citation>
    <scope>NUCLEOTIDE SEQUENCE [LARGE SCALE GENOMIC DNA]</scope>
    <source>
        <strain evidence="2">MN2024</strain>
        <tissue evidence="2">Gills</tissue>
    </source>
</reference>
<organism evidence="2 3">
    <name type="scientific">Sinanodonta woodiana</name>
    <name type="common">Chinese pond mussel</name>
    <name type="synonym">Anodonta woodiana</name>
    <dbReference type="NCBI Taxonomy" id="1069815"/>
    <lineage>
        <taxon>Eukaryota</taxon>
        <taxon>Metazoa</taxon>
        <taxon>Spiralia</taxon>
        <taxon>Lophotrochozoa</taxon>
        <taxon>Mollusca</taxon>
        <taxon>Bivalvia</taxon>
        <taxon>Autobranchia</taxon>
        <taxon>Heteroconchia</taxon>
        <taxon>Palaeoheterodonta</taxon>
        <taxon>Unionida</taxon>
        <taxon>Unionoidea</taxon>
        <taxon>Unionidae</taxon>
        <taxon>Unioninae</taxon>
        <taxon>Sinanodonta</taxon>
    </lineage>
</organism>
<evidence type="ECO:0000256" key="1">
    <source>
        <dbReference type="SAM" id="Phobius"/>
    </source>
</evidence>
<keyword evidence="3" id="KW-1185">Reference proteome</keyword>
<feature type="transmembrane region" description="Helical" evidence="1">
    <location>
        <begin position="44"/>
        <end position="62"/>
    </location>
</feature>
<feature type="transmembrane region" description="Helical" evidence="1">
    <location>
        <begin position="142"/>
        <end position="165"/>
    </location>
</feature>
<protein>
    <submittedName>
        <fullName evidence="2">Uncharacterized protein</fullName>
    </submittedName>
</protein>